<sequence>MKPLIICSIAAVGLLAAVTGIPRSHSNATVGRAGTSSTSTLQGMQSGRSADKLPVDDFDDRSLVFPRDSKR</sequence>
<dbReference type="AlphaFoldDB" id="A0A1Y2JGG5"/>
<gene>
    <name evidence="2" type="ORF">BSZ19_32400</name>
</gene>
<reference evidence="2 3" key="1">
    <citation type="submission" date="2017-03" db="EMBL/GenBank/DDBJ databases">
        <title>Whole genome sequences of fourteen strains of Bradyrhizobium canariense and one strain of Bradyrhizobium japonicum isolated from Lupinus (Papilionoideae: Genisteae) species in Algeria.</title>
        <authorList>
            <person name="Crovadore J."/>
            <person name="Chekireb D."/>
            <person name="Brachmann A."/>
            <person name="Chablais R."/>
            <person name="Cochard B."/>
            <person name="Lefort F."/>
        </authorList>
    </citation>
    <scope>NUCLEOTIDE SEQUENCE [LARGE SCALE GENOMIC DNA]</scope>
    <source>
        <strain evidence="2 3">UBMA197</strain>
    </source>
</reference>
<dbReference type="Proteomes" id="UP000193335">
    <property type="component" value="Unassembled WGS sequence"/>
</dbReference>
<organism evidence="2 3">
    <name type="scientific">Bradyrhizobium japonicum</name>
    <dbReference type="NCBI Taxonomy" id="375"/>
    <lineage>
        <taxon>Bacteria</taxon>
        <taxon>Pseudomonadati</taxon>
        <taxon>Pseudomonadota</taxon>
        <taxon>Alphaproteobacteria</taxon>
        <taxon>Hyphomicrobiales</taxon>
        <taxon>Nitrobacteraceae</taxon>
        <taxon>Bradyrhizobium</taxon>
    </lineage>
</organism>
<evidence type="ECO:0000256" key="1">
    <source>
        <dbReference type="SAM" id="MobiDB-lite"/>
    </source>
</evidence>
<name>A0A1Y2JGG5_BRAJP</name>
<evidence type="ECO:0000313" key="3">
    <source>
        <dbReference type="Proteomes" id="UP000193335"/>
    </source>
</evidence>
<accession>A0A1Y2JGG5</accession>
<dbReference type="RefSeq" id="WP_085403297.1">
    <property type="nucleotide sequence ID" value="NZ_NAFL01000272.1"/>
</dbReference>
<protein>
    <submittedName>
        <fullName evidence="2">Uncharacterized protein</fullName>
    </submittedName>
</protein>
<evidence type="ECO:0000313" key="2">
    <source>
        <dbReference type="EMBL" id="OSJ27929.1"/>
    </source>
</evidence>
<feature type="compositionally biased region" description="Polar residues" evidence="1">
    <location>
        <begin position="25"/>
        <end position="48"/>
    </location>
</feature>
<comment type="caution">
    <text evidence="2">The sequence shown here is derived from an EMBL/GenBank/DDBJ whole genome shotgun (WGS) entry which is preliminary data.</text>
</comment>
<proteinExistence type="predicted"/>
<feature type="region of interest" description="Disordered" evidence="1">
    <location>
        <begin position="25"/>
        <end position="55"/>
    </location>
</feature>
<dbReference type="EMBL" id="NAFL01000272">
    <property type="protein sequence ID" value="OSJ27929.1"/>
    <property type="molecule type" value="Genomic_DNA"/>
</dbReference>